<gene>
    <name evidence="1" type="ORF">ODALV1_LOCUS10709</name>
</gene>
<reference evidence="1 2" key="1">
    <citation type="submission" date="2024-08" db="EMBL/GenBank/DDBJ databases">
        <authorList>
            <person name="Cucini C."/>
            <person name="Frati F."/>
        </authorList>
    </citation>
    <scope>NUCLEOTIDE SEQUENCE [LARGE SCALE GENOMIC DNA]</scope>
</reference>
<name>A0ABP1QEZ8_9HEXA</name>
<proteinExistence type="predicted"/>
<protein>
    <submittedName>
        <fullName evidence="1">Uncharacterized protein</fullName>
    </submittedName>
</protein>
<evidence type="ECO:0000313" key="1">
    <source>
        <dbReference type="EMBL" id="CAL8101020.1"/>
    </source>
</evidence>
<evidence type="ECO:0000313" key="2">
    <source>
        <dbReference type="Proteomes" id="UP001642540"/>
    </source>
</evidence>
<dbReference type="EMBL" id="CAXLJM020000033">
    <property type="protein sequence ID" value="CAL8101020.1"/>
    <property type="molecule type" value="Genomic_DNA"/>
</dbReference>
<keyword evidence="2" id="KW-1185">Reference proteome</keyword>
<organism evidence="1 2">
    <name type="scientific">Orchesella dallaii</name>
    <dbReference type="NCBI Taxonomy" id="48710"/>
    <lineage>
        <taxon>Eukaryota</taxon>
        <taxon>Metazoa</taxon>
        <taxon>Ecdysozoa</taxon>
        <taxon>Arthropoda</taxon>
        <taxon>Hexapoda</taxon>
        <taxon>Collembola</taxon>
        <taxon>Entomobryomorpha</taxon>
        <taxon>Entomobryoidea</taxon>
        <taxon>Orchesellidae</taxon>
        <taxon>Orchesellinae</taxon>
        <taxon>Orchesella</taxon>
    </lineage>
</organism>
<sequence>MKVENIFRKKLKVMPKTAYILTSTTITQYTNMTNYHRHHHHLLISPMLHHHHHKTAFAYTLHITCITTNIKHHQPSNLHHIYNHLASTTSKLSRHQQKPTHKQNLMGKFMIEKKPKE</sequence>
<dbReference type="Proteomes" id="UP001642540">
    <property type="component" value="Unassembled WGS sequence"/>
</dbReference>
<accession>A0ABP1QEZ8</accession>
<comment type="caution">
    <text evidence="1">The sequence shown here is derived from an EMBL/GenBank/DDBJ whole genome shotgun (WGS) entry which is preliminary data.</text>
</comment>